<dbReference type="eggNOG" id="KOG2533">
    <property type="taxonomic scope" value="Eukaryota"/>
</dbReference>
<feature type="transmembrane region" description="Helical" evidence="7">
    <location>
        <begin position="332"/>
        <end position="352"/>
    </location>
</feature>
<sequence>MSPKTMTTTPAPTPVDTRALVWKIDVHLVPVLCVLYLMAFLDRVNISNAALYGLQTDLHMSSTQYSTALVIFFVPYILFEIPSNILLKKLSPNVWLSLCMGMFGITTMCQGLVSSYGGLLTTRFFLGLFEAGMFPGCFYLLAMWYRREESMKRYTFFFCSTTLAGAFGGLLASAIGQMDGARGWRGWRWVFIIEGVATVVIAGFLFFLIPSFPEAARFLTEAEREVVKARLADDVGESHYEEDGQDLNKGVRRRKVQDVLAVFKDYKIFLGGLMYFGLIVPAYGYAYFAPTIIKGLGYTSIQAQLHSVPPWACAFFFAMITATLSDHLRHRYLFSVFTGALAAVGFIMLLTIHTNLHAMYAALFLVTCGAYTSMPILVCWFNTNLAGHTRRSVGSAWQVGFGNVGGIIASYSFPSEDAPRYTRGYALALAFVCLSIVASTAYCVGITLENKRRDKLQGVTGIDTERVSIGSEKASEKLEEEKERERERGRMGDLDVSYRYLR</sequence>
<dbReference type="GeneID" id="19308934"/>
<evidence type="ECO:0000256" key="3">
    <source>
        <dbReference type="ARBA" id="ARBA00022692"/>
    </source>
</evidence>
<dbReference type="FunFam" id="1.20.1250.20:FF:000034">
    <property type="entry name" value="MFS general substrate transporter"/>
    <property type="match status" value="1"/>
</dbReference>
<protein>
    <submittedName>
        <fullName evidence="9">MFS transporter</fullName>
    </submittedName>
</protein>
<keyword evidence="5 7" id="KW-0472">Membrane</keyword>
<dbReference type="InterPro" id="IPR036259">
    <property type="entry name" value="MFS_trans_sf"/>
</dbReference>
<accession>S7PZX8</accession>
<feature type="transmembrane region" description="Helical" evidence="7">
    <location>
        <begin position="268"/>
        <end position="288"/>
    </location>
</feature>
<feature type="transmembrane region" description="Helical" evidence="7">
    <location>
        <begin position="308"/>
        <end position="325"/>
    </location>
</feature>
<evidence type="ECO:0000259" key="8">
    <source>
        <dbReference type="PROSITE" id="PS50850"/>
    </source>
</evidence>
<evidence type="ECO:0000256" key="2">
    <source>
        <dbReference type="ARBA" id="ARBA00022448"/>
    </source>
</evidence>
<evidence type="ECO:0000313" key="9">
    <source>
        <dbReference type="EMBL" id="EPQ52842.1"/>
    </source>
</evidence>
<evidence type="ECO:0000256" key="7">
    <source>
        <dbReference type="SAM" id="Phobius"/>
    </source>
</evidence>
<evidence type="ECO:0000256" key="6">
    <source>
        <dbReference type="SAM" id="MobiDB-lite"/>
    </source>
</evidence>
<feature type="transmembrane region" description="Helical" evidence="7">
    <location>
        <begin position="93"/>
        <end position="113"/>
    </location>
</feature>
<dbReference type="GO" id="GO:0005886">
    <property type="term" value="C:plasma membrane"/>
    <property type="evidence" value="ECO:0007669"/>
    <property type="project" value="TreeGrafter"/>
</dbReference>
<dbReference type="PROSITE" id="PS50850">
    <property type="entry name" value="MFS"/>
    <property type="match status" value="1"/>
</dbReference>
<keyword evidence="3 7" id="KW-0812">Transmembrane</keyword>
<organism evidence="9 10">
    <name type="scientific">Gloeophyllum trabeum (strain ATCC 11539 / FP-39264 / Madison 617)</name>
    <name type="common">Brown rot fungus</name>
    <dbReference type="NCBI Taxonomy" id="670483"/>
    <lineage>
        <taxon>Eukaryota</taxon>
        <taxon>Fungi</taxon>
        <taxon>Dikarya</taxon>
        <taxon>Basidiomycota</taxon>
        <taxon>Agaricomycotina</taxon>
        <taxon>Agaricomycetes</taxon>
        <taxon>Gloeophyllales</taxon>
        <taxon>Gloeophyllaceae</taxon>
        <taxon>Gloeophyllum</taxon>
    </lineage>
</organism>
<feature type="transmembrane region" description="Helical" evidence="7">
    <location>
        <begin position="61"/>
        <end position="81"/>
    </location>
</feature>
<dbReference type="PANTHER" id="PTHR43791">
    <property type="entry name" value="PERMEASE-RELATED"/>
    <property type="match status" value="1"/>
</dbReference>
<keyword evidence="2" id="KW-0813">Transport</keyword>
<feature type="transmembrane region" description="Helical" evidence="7">
    <location>
        <begin position="358"/>
        <end position="381"/>
    </location>
</feature>
<feature type="transmembrane region" description="Helical" evidence="7">
    <location>
        <begin position="154"/>
        <end position="175"/>
    </location>
</feature>
<dbReference type="OrthoDB" id="2985014at2759"/>
<feature type="transmembrane region" description="Helical" evidence="7">
    <location>
        <begin position="393"/>
        <end position="413"/>
    </location>
</feature>
<dbReference type="InterPro" id="IPR011701">
    <property type="entry name" value="MFS"/>
</dbReference>
<feature type="transmembrane region" description="Helical" evidence="7">
    <location>
        <begin position="425"/>
        <end position="448"/>
    </location>
</feature>
<keyword evidence="10" id="KW-1185">Reference proteome</keyword>
<dbReference type="FunFam" id="1.20.1250.20:FF:000068">
    <property type="entry name" value="MFS general substrate transporter"/>
    <property type="match status" value="1"/>
</dbReference>
<gene>
    <name evidence="9" type="ORF">GLOTRDRAFT_80049</name>
</gene>
<comment type="subcellular location">
    <subcellularLocation>
        <location evidence="1">Membrane</location>
        <topology evidence="1">Multi-pass membrane protein</topology>
    </subcellularLocation>
</comment>
<dbReference type="InterPro" id="IPR020846">
    <property type="entry name" value="MFS_dom"/>
</dbReference>
<feature type="transmembrane region" description="Helical" evidence="7">
    <location>
        <begin position="187"/>
        <end position="209"/>
    </location>
</feature>
<dbReference type="PANTHER" id="PTHR43791:SF46">
    <property type="entry name" value="MAJOR FACILITATOR SUPERFAMILY (MFS) PROFILE DOMAIN-CONTAINING PROTEIN-RELATED"/>
    <property type="match status" value="1"/>
</dbReference>
<dbReference type="AlphaFoldDB" id="S7PZX8"/>
<dbReference type="RefSeq" id="XP_007869086.1">
    <property type="nucleotide sequence ID" value="XM_007870895.1"/>
</dbReference>
<proteinExistence type="predicted"/>
<dbReference type="HOGENOM" id="CLU_001265_0_1_1"/>
<evidence type="ECO:0000256" key="5">
    <source>
        <dbReference type="ARBA" id="ARBA00023136"/>
    </source>
</evidence>
<feature type="transmembrane region" description="Helical" evidence="7">
    <location>
        <begin position="125"/>
        <end position="142"/>
    </location>
</feature>
<dbReference type="KEGG" id="gtr:GLOTRDRAFT_80049"/>
<reference evidence="9 10" key="1">
    <citation type="journal article" date="2012" name="Science">
        <title>The Paleozoic origin of enzymatic lignin decomposition reconstructed from 31 fungal genomes.</title>
        <authorList>
            <person name="Floudas D."/>
            <person name="Binder M."/>
            <person name="Riley R."/>
            <person name="Barry K."/>
            <person name="Blanchette R.A."/>
            <person name="Henrissat B."/>
            <person name="Martinez A.T."/>
            <person name="Otillar R."/>
            <person name="Spatafora J.W."/>
            <person name="Yadav J.S."/>
            <person name="Aerts A."/>
            <person name="Benoit I."/>
            <person name="Boyd A."/>
            <person name="Carlson A."/>
            <person name="Copeland A."/>
            <person name="Coutinho P.M."/>
            <person name="de Vries R.P."/>
            <person name="Ferreira P."/>
            <person name="Findley K."/>
            <person name="Foster B."/>
            <person name="Gaskell J."/>
            <person name="Glotzer D."/>
            <person name="Gorecki P."/>
            <person name="Heitman J."/>
            <person name="Hesse C."/>
            <person name="Hori C."/>
            <person name="Igarashi K."/>
            <person name="Jurgens J.A."/>
            <person name="Kallen N."/>
            <person name="Kersten P."/>
            <person name="Kohler A."/>
            <person name="Kuees U."/>
            <person name="Kumar T.K.A."/>
            <person name="Kuo A."/>
            <person name="LaButti K."/>
            <person name="Larrondo L.F."/>
            <person name="Lindquist E."/>
            <person name="Ling A."/>
            <person name="Lombard V."/>
            <person name="Lucas S."/>
            <person name="Lundell T."/>
            <person name="Martin R."/>
            <person name="McLaughlin D.J."/>
            <person name="Morgenstern I."/>
            <person name="Morin E."/>
            <person name="Murat C."/>
            <person name="Nagy L.G."/>
            <person name="Nolan M."/>
            <person name="Ohm R.A."/>
            <person name="Patyshakuliyeva A."/>
            <person name="Rokas A."/>
            <person name="Ruiz-Duenas F.J."/>
            <person name="Sabat G."/>
            <person name="Salamov A."/>
            <person name="Samejima M."/>
            <person name="Schmutz J."/>
            <person name="Slot J.C."/>
            <person name="St John F."/>
            <person name="Stenlid J."/>
            <person name="Sun H."/>
            <person name="Sun S."/>
            <person name="Syed K."/>
            <person name="Tsang A."/>
            <person name="Wiebenga A."/>
            <person name="Young D."/>
            <person name="Pisabarro A."/>
            <person name="Eastwood D.C."/>
            <person name="Martin F."/>
            <person name="Cullen D."/>
            <person name="Grigoriev I.V."/>
            <person name="Hibbett D.S."/>
        </authorList>
    </citation>
    <scope>NUCLEOTIDE SEQUENCE [LARGE SCALE GENOMIC DNA]</scope>
    <source>
        <strain evidence="9 10">ATCC 11539</strain>
    </source>
</reference>
<keyword evidence="4 7" id="KW-1133">Transmembrane helix</keyword>
<dbReference type="Gene3D" id="1.20.1250.20">
    <property type="entry name" value="MFS general substrate transporter like domains"/>
    <property type="match status" value="2"/>
</dbReference>
<evidence type="ECO:0000313" key="10">
    <source>
        <dbReference type="Proteomes" id="UP000030669"/>
    </source>
</evidence>
<feature type="domain" description="Major facilitator superfamily (MFS) profile" evidence="8">
    <location>
        <begin position="28"/>
        <end position="453"/>
    </location>
</feature>
<feature type="compositionally biased region" description="Basic and acidic residues" evidence="6">
    <location>
        <begin position="473"/>
        <end position="493"/>
    </location>
</feature>
<evidence type="ECO:0000256" key="4">
    <source>
        <dbReference type="ARBA" id="ARBA00022989"/>
    </source>
</evidence>
<name>S7PZX8_GLOTA</name>
<dbReference type="GO" id="GO:0022857">
    <property type="term" value="F:transmembrane transporter activity"/>
    <property type="evidence" value="ECO:0007669"/>
    <property type="project" value="InterPro"/>
</dbReference>
<evidence type="ECO:0000256" key="1">
    <source>
        <dbReference type="ARBA" id="ARBA00004141"/>
    </source>
</evidence>
<dbReference type="Proteomes" id="UP000030669">
    <property type="component" value="Unassembled WGS sequence"/>
</dbReference>
<dbReference type="EMBL" id="KB469307">
    <property type="protein sequence ID" value="EPQ52842.1"/>
    <property type="molecule type" value="Genomic_DNA"/>
</dbReference>
<feature type="region of interest" description="Disordered" evidence="6">
    <location>
        <begin position="470"/>
        <end position="502"/>
    </location>
</feature>
<dbReference type="OMA" id="GFTTMMQ"/>
<dbReference type="SUPFAM" id="SSF103473">
    <property type="entry name" value="MFS general substrate transporter"/>
    <property type="match status" value="1"/>
</dbReference>
<feature type="transmembrane region" description="Helical" evidence="7">
    <location>
        <begin position="20"/>
        <end position="41"/>
    </location>
</feature>
<dbReference type="Pfam" id="PF07690">
    <property type="entry name" value="MFS_1"/>
    <property type="match status" value="1"/>
</dbReference>